<sequence>MATAGWWWCTAVLLEQELLGIGCNFDGARTAMSRAGPKTHPRMQCDQVKQMYQYRVPLSHVPACEQSSVAMQNGK</sequence>
<dbReference type="RefSeq" id="XP_001795068.1">
    <property type="nucleotide sequence ID" value="XM_001795016.1"/>
</dbReference>
<dbReference type="HOGENOM" id="CLU_2671887_0_0_1"/>
<gene>
    <name evidence="2" type="ORF">SNOG_04655</name>
</gene>
<dbReference type="Proteomes" id="UP000001055">
    <property type="component" value="Unassembled WGS sequence"/>
</dbReference>
<protein>
    <recommendedName>
        <fullName evidence="4">Secreted protein</fullName>
    </recommendedName>
</protein>
<reference evidence="3" key="1">
    <citation type="journal article" date="2007" name="Plant Cell">
        <title>Dothideomycete-plant interactions illuminated by genome sequencing and EST analysis of the wheat pathogen Stagonospora nodorum.</title>
        <authorList>
            <person name="Hane J.K."/>
            <person name="Lowe R.G."/>
            <person name="Solomon P.S."/>
            <person name="Tan K.C."/>
            <person name="Schoch C.L."/>
            <person name="Spatafora J.W."/>
            <person name="Crous P.W."/>
            <person name="Kodira C."/>
            <person name="Birren B.W."/>
            <person name="Galagan J.E."/>
            <person name="Torriani S.F."/>
            <person name="McDonald B.A."/>
            <person name="Oliver R.P."/>
        </authorList>
    </citation>
    <scope>NUCLEOTIDE SEQUENCE [LARGE SCALE GENOMIC DNA]</scope>
    <source>
        <strain evidence="3">SN15 / ATCC MYA-4574 / FGSC 10173</strain>
    </source>
</reference>
<evidence type="ECO:0000313" key="2">
    <source>
        <dbReference type="EMBL" id="EAT88415.1"/>
    </source>
</evidence>
<accession>Q0UUA9</accession>
<organism evidence="2 3">
    <name type="scientific">Phaeosphaeria nodorum (strain SN15 / ATCC MYA-4574 / FGSC 10173)</name>
    <name type="common">Glume blotch fungus</name>
    <name type="synonym">Parastagonospora nodorum</name>
    <dbReference type="NCBI Taxonomy" id="321614"/>
    <lineage>
        <taxon>Eukaryota</taxon>
        <taxon>Fungi</taxon>
        <taxon>Dikarya</taxon>
        <taxon>Ascomycota</taxon>
        <taxon>Pezizomycotina</taxon>
        <taxon>Dothideomycetes</taxon>
        <taxon>Pleosporomycetidae</taxon>
        <taxon>Pleosporales</taxon>
        <taxon>Pleosporineae</taxon>
        <taxon>Phaeosphaeriaceae</taxon>
        <taxon>Parastagonospora</taxon>
    </lineage>
</organism>
<name>Q0UUA9_PHANO</name>
<dbReference type="InParanoid" id="Q0UUA9"/>
<dbReference type="EMBL" id="CH445330">
    <property type="protein sequence ID" value="EAT88415.1"/>
    <property type="molecule type" value="Genomic_DNA"/>
</dbReference>
<evidence type="ECO:0000256" key="1">
    <source>
        <dbReference type="SAM" id="SignalP"/>
    </source>
</evidence>
<feature type="chain" id="PRO_5004178272" description="Secreted protein" evidence="1">
    <location>
        <begin position="21"/>
        <end position="75"/>
    </location>
</feature>
<evidence type="ECO:0000313" key="3">
    <source>
        <dbReference type="Proteomes" id="UP000001055"/>
    </source>
</evidence>
<dbReference type="KEGG" id="pno:SNOG_04655"/>
<dbReference type="GeneID" id="5971936"/>
<proteinExistence type="predicted"/>
<keyword evidence="1" id="KW-0732">Signal</keyword>
<dbReference type="AlphaFoldDB" id="Q0UUA9"/>
<feature type="signal peptide" evidence="1">
    <location>
        <begin position="1"/>
        <end position="20"/>
    </location>
</feature>
<evidence type="ECO:0008006" key="4">
    <source>
        <dbReference type="Google" id="ProtNLM"/>
    </source>
</evidence>